<sequence>MFRRKQPNKAKLEHKLYLARENPEPVFDLSECDIHNVPSGIYSLCRVFLKESLRLENNSLSSLNGGGSLKDLYVLKILNLNNNLFSHLPDDIGLLTNLEELYVSNNHLKKLCGGVCTLKKLRVLDLSKNQLKVLPEDLGNLGSLRKFNGTSNKLKHLPKSIYKWRKIQMLDIDADEYVYPPRSIAAQGLTSIMQFISKDVGVSFSPEEDEVDAEEDKHSPVEDPSDSVQEKIWELANIKQQKMKEFLEIEKLNEVMMRQELEYANTSKLNRDKLLAVLVQQQDIFDHELSKIHQEKEFERFRLIEQLQEVEQNADIAIQELLALNNEPLSQLLEQEKLEEEKLLSAINRYNEALRKDDILAAMQDILAQETAKFKEFHESRLETSKSILEQETEIDSKLIEVLQNQDDHKVELINKLIIDNDLQKAAVGTLLERGDARSWGLLQQIRLVEAQLAALTRIEIDRKKLEMDEHLNDLCVKRCNLSMLLIDLLEQQKERRAQLISTLQVMEESHSESIEDFWLRQYQRLLDKLPEGLSHAQKNIDPSLAQALLLNGVIHCLPFLAKLTQSQCDTRFISEDDLLTAGVTCSDERRKILDAFEMYERQKKILGCDDTCASAPPQPVEEASAPIPENIKAISSSECVICLDLECQIIFVPCGHLCCCCDCSVPISDCPLCRVAIDRKITLVL</sequence>
<keyword evidence="6" id="KW-0175">Coiled coil</keyword>
<dbReference type="Proteomes" id="UP001153709">
    <property type="component" value="Chromosome 2"/>
</dbReference>
<dbReference type="PROSITE" id="PS50089">
    <property type="entry name" value="ZF_RING_2"/>
    <property type="match status" value="1"/>
</dbReference>
<evidence type="ECO:0000256" key="7">
    <source>
        <dbReference type="SAM" id="MobiDB-lite"/>
    </source>
</evidence>
<feature type="region of interest" description="Disordered" evidence="7">
    <location>
        <begin position="207"/>
        <end position="226"/>
    </location>
</feature>
<evidence type="ECO:0000256" key="5">
    <source>
        <dbReference type="PROSITE-ProRule" id="PRU00175"/>
    </source>
</evidence>
<evidence type="ECO:0000256" key="2">
    <source>
        <dbReference type="ARBA" id="ARBA00022737"/>
    </source>
</evidence>
<evidence type="ECO:0000256" key="3">
    <source>
        <dbReference type="ARBA" id="ARBA00022771"/>
    </source>
</evidence>
<keyword evidence="2" id="KW-0677">Repeat</keyword>
<keyword evidence="3 5" id="KW-0479">Metal-binding</keyword>
<keyword evidence="1" id="KW-0433">Leucine-rich repeat</keyword>
<dbReference type="SUPFAM" id="SSF52058">
    <property type="entry name" value="L domain-like"/>
    <property type="match status" value="1"/>
</dbReference>
<dbReference type="InterPro" id="IPR001611">
    <property type="entry name" value="Leu-rich_rpt"/>
</dbReference>
<accession>A0A9N9SQZ9</accession>
<dbReference type="InterPro" id="IPR032675">
    <property type="entry name" value="LRR_dom_sf"/>
</dbReference>
<dbReference type="OrthoDB" id="1711136at2759"/>
<keyword evidence="4" id="KW-0862">Zinc</keyword>
<dbReference type="InterPro" id="IPR001841">
    <property type="entry name" value="Znf_RING"/>
</dbReference>
<evidence type="ECO:0000259" key="8">
    <source>
        <dbReference type="PROSITE" id="PS50089"/>
    </source>
</evidence>
<reference evidence="9" key="1">
    <citation type="submission" date="2022-01" db="EMBL/GenBank/DDBJ databases">
        <authorList>
            <person name="King R."/>
        </authorList>
    </citation>
    <scope>NUCLEOTIDE SEQUENCE</scope>
</reference>
<evidence type="ECO:0000313" key="9">
    <source>
        <dbReference type="EMBL" id="CAG9829902.1"/>
    </source>
</evidence>
<keyword evidence="3 5" id="KW-0863">Zinc-finger</keyword>
<protein>
    <recommendedName>
        <fullName evidence="8">RING-type domain-containing protein</fullName>
    </recommendedName>
</protein>
<dbReference type="SMART" id="SM00369">
    <property type="entry name" value="LRR_TYP"/>
    <property type="match status" value="3"/>
</dbReference>
<dbReference type="InterPro" id="IPR050216">
    <property type="entry name" value="LRR_domain-containing"/>
</dbReference>
<evidence type="ECO:0000256" key="4">
    <source>
        <dbReference type="ARBA" id="ARBA00022833"/>
    </source>
</evidence>
<dbReference type="AlphaFoldDB" id="A0A9N9SQZ9"/>
<dbReference type="PROSITE" id="PS51450">
    <property type="entry name" value="LRR"/>
    <property type="match status" value="3"/>
</dbReference>
<dbReference type="SMART" id="SM00365">
    <property type="entry name" value="LRR_SD22"/>
    <property type="match status" value="2"/>
</dbReference>
<organism evidence="9 10">
    <name type="scientific">Diabrotica balteata</name>
    <name type="common">Banded cucumber beetle</name>
    <dbReference type="NCBI Taxonomy" id="107213"/>
    <lineage>
        <taxon>Eukaryota</taxon>
        <taxon>Metazoa</taxon>
        <taxon>Ecdysozoa</taxon>
        <taxon>Arthropoda</taxon>
        <taxon>Hexapoda</taxon>
        <taxon>Insecta</taxon>
        <taxon>Pterygota</taxon>
        <taxon>Neoptera</taxon>
        <taxon>Endopterygota</taxon>
        <taxon>Coleoptera</taxon>
        <taxon>Polyphaga</taxon>
        <taxon>Cucujiformia</taxon>
        <taxon>Chrysomeloidea</taxon>
        <taxon>Chrysomelidae</taxon>
        <taxon>Galerucinae</taxon>
        <taxon>Diabroticina</taxon>
        <taxon>Diabroticites</taxon>
        <taxon>Diabrotica</taxon>
    </lineage>
</organism>
<dbReference type="InterPro" id="IPR003591">
    <property type="entry name" value="Leu-rich_rpt_typical-subtyp"/>
</dbReference>
<name>A0A9N9SQZ9_DIABA</name>
<evidence type="ECO:0000256" key="6">
    <source>
        <dbReference type="SAM" id="Coils"/>
    </source>
</evidence>
<dbReference type="Pfam" id="PF23598">
    <property type="entry name" value="LRR_14"/>
    <property type="match status" value="1"/>
</dbReference>
<feature type="domain" description="RING-type" evidence="8">
    <location>
        <begin position="640"/>
        <end position="675"/>
    </location>
</feature>
<dbReference type="GO" id="GO:0005737">
    <property type="term" value="C:cytoplasm"/>
    <property type="evidence" value="ECO:0007669"/>
    <property type="project" value="TreeGrafter"/>
</dbReference>
<evidence type="ECO:0000256" key="1">
    <source>
        <dbReference type="ARBA" id="ARBA00022614"/>
    </source>
</evidence>
<dbReference type="InterPro" id="IPR055414">
    <property type="entry name" value="LRR_R13L4/SHOC2-like"/>
</dbReference>
<dbReference type="InterPro" id="IPR013083">
    <property type="entry name" value="Znf_RING/FYVE/PHD"/>
</dbReference>
<dbReference type="Gene3D" id="3.80.10.10">
    <property type="entry name" value="Ribonuclease Inhibitor"/>
    <property type="match status" value="1"/>
</dbReference>
<dbReference type="PANTHER" id="PTHR48051">
    <property type="match status" value="1"/>
</dbReference>
<feature type="coiled-coil region" evidence="6">
    <location>
        <begin position="300"/>
        <end position="353"/>
    </location>
</feature>
<keyword evidence="10" id="KW-1185">Reference proteome</keyword>
<dbReference type="EMBL" id="OU898277">
    <property type="protein sequence ID" value="CAG9829902.1"/>
    <property type="molecule type" value="Genomic_DNA"/>
</dbReference>
<dbReference type="Gene3D" id="3.30.40.10">
    <property type="entry name" value="Zinc/RING finger domain, C3HC4 (zinc finger)"/>
    <property type="match status" value="1"/>
</dbReference>
<proteinExistence type="predicted"/>
<dbReference type="Pfam" id="PF13920">
    <property type="entry name" value="zf-C3HC4_3"/>
    <property type="match status" value="1"/>
</dbReference>
<dbReference type="PANTHER" id="PTHR48051:SF54">
    <property type="entry name" value="LEUCINE-RICH REPEAT-CONTAINING PROTEIN"/>
    <property type="match status" value="1"/>
</dbReference>
<evidence type="ECO:0000313" key="10">
    <source>
        <dbReference type="Proteomes" id="UP001153709"/>
    </source>
</evidence>
<gene>
    <name evidence="9" type="ORF">DIABBA_LOCUS3657</name>
</gene>
<dbReference type="GO" id="GO:0008270">
    <property type="term" value="F:zinc ion binding"/>
    <property type="evidence" value="ECO:0007669"/>
    <property type="project" value="UniProtKB-KW"/>
</dbReference>